<proteinExistence type="inferred from homology"/>
<comment type="catalytic activity">
    <reaction evidence="4">
        <text>[thioredoxin]-disulfide + sulfite + AMP + 2 H(+) = adenosine 5'-phosphosulfate + [thioredoxin]-dithiol</text>
        <dbReference type="Rhea" id="RHEA:21976"/>
        <dbReference type="Rhea" id="RHEA-COMP:10698"/>
        <dbReference type="Rhea" id="RHEA-COMP:10700"/>
        <dbReference type="ChEBI" id="CHEBI:15378"/>
        <dbReference type="ChEBI" id="CHEBI:17359"/>
        <dbReference type="ChEBI" id="CHEBI:29950"/>
        <dbReference type="ChEBI" id="CHEBI:50058"/>
        <dbReference type="ChEBI" id="CHEBI:58243"/>
        <dbReference type="ChEBI" id="CHEBI:456215"/>
        <dbReference type="EC" id="1.8.4.10"/>
    </reaction>
</comment>
<comment type="pathway">
    <text evidence="3 4">Sulfur metabolism; hydrogen sulfide biosynthesis; sulfite from sulfate.</text>
</comment>
<gene>
    <name evidence="4" type="primary">cysH</name>
    <name evidence="6" type="ORF">SAMN05421742_104306</name>
</gene>
<dbReference type="Proteomes" id="UP000217076">
    <property type="component" value="Unassembled WGS sequence"/>
</dbReference>
<dbReference type="PANTHER" id="PTHR46509">
    <property type="entry name" value="PHOSPHOADENOSINE PHOSPHOSULFATE REDUCTASE"/>
    <property type="match status" value="1"/>
</dbReference>
<dbReference type="GO" id="GO:0005737">
    <property type="term" value="C:cytoplasm"/>
    <property type="evidence" value="ECO:0007669"/>
    <property type="project" value="UniProtKB-SubCell"/>
</dbReference>
<evidence type="ECO:0000313" key="6">
    <source>
        <dbReference type="EMBL" id="SDH15434.1"/>
    </source>
</evidence>
<name>A0A1G8A3C3_9PROT</name>
<dbReference type="GO" id="GO:0046872">
    <property type="term" value="F:metal ion binding"/>
    <property type="evidence" value="ECO:0007669"/>
    <property type="project" value="UniProtKB-KW"/>
</dbReference>
<dbReference type="InterPro" id="IPR004511">
    <property type="entry name" value="PAPS/APS_Rdtase"/>
</dbReference>
<feature type="active site" description="Nucleophile; cysteine thiosulfonate intermediate" evidence="4">
    <location>
        <position position="230"/>
    </location>
</feature>
<comment type="function">
    <text evidence="4">Catalyzes the formation of sulfite from adenosine 5'-phosphosulfate (APS) using thioredoxin as an electron donor.</text>
</comment>
<dbReference type="EMBL" id="FNCV01000004">
    <property type="protein sequence ID" value="SDH15434.1"/>
    <property type="molecule type" value="Genomic_DNA"/>
</dbReference>
<evidence type="ECO:0000256" key="3">
    <source>
        <dbReference type="ARBA" id="ARBA00024327"/>
    </source>
</evidence>
<dbReference type="Gene3D" id="3.40.50.620">
    <property type="entry name" value="HUPs"/>
    <property type="match status" value="1"/>
</dbReference>
<keyword evidence="2 4" id="KW-0560">Oxidoreductase</keyword>
<dbReference type="SUPFAM" id="SSF52402">
    <property type="entry name" value="Adenine nucleotide alpha hydrolases-like"/>
    <property type="match status" value="1"/>
</dbReference>
<organism evidence="6 7">
    <name type="scientific">Roseospirillum parvum</name>
    <dbReference type="NCBI Taxonomy" id="83401"/>
    <lineage>
        <taxon>Bacteria</taxon>
        <taxon>Pseudomonadati</taxon>
        <taxon>Pseudomonadota</taxon>
        <taxon>Alphaproteobacteria</taxon>
        <taxon>Rhodospirillales</taxon>
        <taxon>Rhodospirillaceae</taxon>
        <taxon>Roseospirillum</taxon>
    </lineage>
</organism>
<reference evidence="7" key="1">
    <citation type="submission" date="2016-10" db="EMBL/GenBank/DDBJ databases">
        <authorList>
            <person name="Varghese N."/>
            <person name="Submissions S."/>
        </authorList>
    </citation>
    <scope>NUCLEOTIDE SEQUENCE [LARGE SCALE GENOMIC DNA]</scope>
    <source>
        <strain evidence="7">930I</strain>
    </source>
</reference>
<evidence type="ECO:0000313" key="7">
    <source>
        <dbReference type="Proteomes" id="UP000217076"/>
    </source>
</evidence>
<accession>A0A1G8A3C3</accession>
<dbReference type="OrthoDB" id="9794018at2"/>
<sequence>MTAHTLSRAARAEVLAARLKAEAEGLDGGALLARALPLAGRVAVSSSFGAEAAVLLALIAEVDRTTPVLFVDTGKHFPETLAYRDDLVKHLGLVDLRVLRPERRAVASLDAEGDLWRRDPDACCRLRKVEPYATAIGGFDAIVTGRKRYHGDVRSTLPTIETADDMVRLNPLATWTTEQVEQTFKDRDLPRHPLVAQGYPSIGCFPCTARPAPDGGIRDGRWSHHPKTECGIHHILNRP</sequence>
<dbReference type="GO" id="GO:0004604">
    <property type="term" value="F:phosphoadenylyl-sulfate reductase (thioredoxin) activity"/>
    <property type="evidence" value="ECO:0007669"/>
    <property type="project" value="UniProtKB-UniRule"/>
</dbReference>
<feature type="binding site" evidence="4">
    <location>
        <position position="123"/>
    </location>
    <ligand>
        <name>[4Fe-4S] cluster</name>
        <dbReference type="ChEBI" id="CHEBI:49883"/>
    </ligand>
</feature>
<dbReference type="PANTHER" id="PTHR46509:SF1">
    <property type="entry name" value="PHOSPHOADENOSINE PHOSPHOSULFATE REDUCTASE"/>
    <property type="match status" value="1"/>
</dbReference>
<keyword evidence="4" id="KW-0411">Iron-sulfur</keyword>
<protein>
    <recommendedName>
        <fullName evidence="4">Adenosine 5'-phosphosulfate reductase</fullName>
        <shortName evidence="4">APS reductase</shortName>
        <ecNumber evidence="4">1.8.4.10</ecNumber>
    </recommendedName>
    <alternativeName>
        <fullName evidence="4">5'-adenylylsulfate reductase</fullName>
    </alternativeName>
    <alternativeName>
        <fullName evidence="4">Thioredoxin-dependent 5'-adenylylsulfate reductase</fullName>
    </alternativeName>
</protein>
<feature type="binding site" evidence="4">
    <location>
        <position position="124"/>
    </location>
    <ligand>
        <name>[4Fe-4S] cluster</name>
        <dbReference type="ChEBI" id="CHEBI:49883"/>
    </ligand>
</feature>
<keyword evidence="4" id="KW-0963">Cytoplasm</keyword>
<dbReference type="GO" id="GO:0070814">
    <property type="term" value="P:hydrogen sulfide biosynthetic process"/>
    <property type="evidence" value="ECO:0007669"/>
    <property type="project" value="UniProtKB-UniRule"/>
</dbReference>
<comment type="subcellular location">
    <subcellularLocation>
        <location evidence="4">Cytoplasm</location>
    </subcellularLocation>
</comment>
<evidence type="ECO:0000256" key="2">
    <source>
        <dbReference type="ARBA" id="ARBA00023002"/>
    </source>
</evidence>
<dbReference type="STRING" id="83401.SAMN05421742_104306"/>
<keyword evidence="7" id="KW-1185">Reference proteome</keyword>
<dbReference type="Pfam" id="PF01507">
    <property type="entry name" value="PAPS_reduct"/>
    <property type="match status" value="1"/>
</dbReference>
<dbReference type="GO" id="GO:0051539">
    <property type="term" value="F:4 iron, 4 sulfur cluster binding"/>
    <property type="evidence" value="ECO:0007669"/>
    <property type="project" value="UniProtKB-UniRule"/>
</dbReference>
<keyword evidence="4" id="KW-0408">Iron</keyword>
<dbReference type="RefSeq" id="WP_092618294.1">
    <property type="nucleotide sequence ID" value="NZ_FNCV01000004.1"/>
</dbReference>
<keyword evidence="4" id="KW-0479">Metal-binding</keyword>
<dbReference type="InterPro" id="IPR014729">
    <property type="entry name" value="Rossmann-like_a/b/a_fold"/>
</dbReference>
<evidence type="ECO:0000256" key="4">
    <source>
        <dbReference type="HAMAP-Rule" id="MF_00063"/>
    </source>
</evidence>
<feature type="binding site" evidence="4">
    <location>
        <position position="204"/>
    </location>
    <ligand>
        <name>[4Fe-4S] cluster</name>
        <dbReference type="ChEBI" id="CHEBI:49883"/>
    </ligand>
</feature>
<dbReference type="EC" id="1.8.4.10" evidence="4"/>
<evidence type="ECO:0000259" key="5">
    <source>
        <dbReference type="Pfam" id="PF01507"/>
    </source>
</evidence>
<dbReference type="GO" id="GO:0043866">
    <property type="term" value="F:adenylyl-sulfate reductase (thioredoxin) activity"/>
    <property type="evidence" value="ECO:0007669"/>
    <property type="project" value="UniProtKB-EC"/>
</dbReference>
<comment type="cofactor">
    <cofactor evidence="4">
        <name>[4Fe-4S] cluster</name>
        <dbReference type="ChEBI" id="CHEBI:49883"/>
    </cofactor>
    <text evidence="4">Binds 1 [4Fe-4S] cluster per subunit.</text>
</comment>
<feature type="domain" description="Phosphoadenosine phosphosulphate reductase" evidence="5">
    <location>
        <begin position="42"/>
        <end position="209"/>
    </location>
</feature>
<feature type="binding site" evidence="4">
    <location>
        <position position="207"/>
    </location>
    <ligand>
        <name>[4Fe-4S] cluster</name>
        <dbReference type="ChEBI" id="CHEBI:49883"/>
    </ligand>
</feature>
<dbReference type="PIRSF" id="PIRSF000857">
    <property type="entry name" value="PAPS_reductase"/>
    <property type="match status" value="1"/>
</dbReference>
<evidence type="ECO:0000256" key="1">
    <source>
        <dbReference type="ARBA" id="ARBA00009732"/>
    </source>
</evidence>
<dbReference type="GO" id="GO:0019379">
    <property type="term" value="P:sulfate assimilation, phosphoadenylyl sulfate reduction by phosphoadenylyl-sulfate reductase (thioredoxin)"/>
    <property type="evidence" value="ECO:0007669"/>
    <property type="project" value="UniProtKB-UniRule"/>
</dbReference>
<dbReference type="AlphaFoldDB" id="A0A1G8A3C3"/>
<comment type="similarity">
    <text evidence="1 4">Belongs to the PAPS reductase family. CysH subfamily.</text>
</comment>
<dbReference type="NCBIfam" id="NF002537">
    <property type="entry name" value="PRK02090.1"/>
    <property type="match status" value="1"/>
</dbReference>
<dbReference type="HAMAP" id="MF_00063">
    <property type="entry name" value="CysH"/>
    <property type="match status" value="1"/>
</dbReference>
<dbReference type="InterPro" id="IPR002500">
    <property type="entry name" value="PAPS_reduct_dom"/>
</dbReference>